<accession>A0A835W5K1</accession>
<feature type="domain" description="Isopenicillin N synthase-like Fe(2+) 2OG dioxygenase" evidence="2">
    <location>
        <begin position="128"/>
        <end position="234"/>
    </location>
</feature>
<dbReference type="AlphaFoldDB" id="A0A835W5K1"/>
<protein>
    <recommendedName>
        <fullName evidence="2">Isopenicillin N synthase-like Fe(2+) 2OG dioxygenase domain-containing protein</fullName>
    </recommendedName>
</protein>
<comment type="caution">
    <text evidence="3">The sequence shown here is derived from an EMBL/GenBank/DDBJ whole genome shotgun (WGS) entry which is preliminary data.</text>
</comment>
<keyword evidence="4" id="KW-1185">Reference proteome</keyword>
<feature type="region of interest" description="Disordered" evidence="1">
    <location>
        <begin position="282"/>
        <end position="363"/>
    </location>
</feature>
<evidence type="ECO:0000259" key="2">
    <source>
        <dbReference type="Pfam" id="PF03171"/>
    </source>
</evidence>
<dbReference type="Proteomes" id="UP000650467">
    <property type="component" value="Unassembled WGS sequence"/>
</dbReference>
<dbReference type="Pfam" id="PF03171">
    <property type="entry name" value="2OG-FeII_Oxy"/>
    <property type="match status" value="1"/>
</dbReference>
<dbReference type="InterPro" id="IPR044861">
    <property type="entry name" value="IPNS-like_FE2OG_OXY"/>
</dbReference>
<name>A0A835W5K1_CHLIN</name>
<dbReference type="Gene3D" id="2.60.120.330">
    <property type="entry name" value="B-lactam Antibiotic, Isopenicillin N Synthase, Chain"/>
    <property type="match status" value="1"/>
</dbReference>
<dbReference type="SUPFAM" id="SSF51197">
    <property type="entry name" value="Clavaminate synthase-like"/>
    <property type="match status" value="1"/>
</dbReference>
<dbReference type="OrthoDB" id="548384at2759"/>
<evidence type="ECO:0000313" key="4">
    <source>
        <dbReference type="Proteomes" id="UP000650467"/>
    </source>
</evidence>
<proteinExistence type="predicted"/>
<sequence>MQQGVAVLELGSDEEFAPFTNALEACADFFANRASVKQGAQSAVPGEGYAVRPGKELLALRPGSSAWGSGRLRATQAALHQASSLADRGLLSALCRSPALDLHSGQLLGLLDDAPLLGQASASLLRGACYSPDPHAAQLLAFAPHHDRGVLTLVASAQEWGLQVQVGKQQHPQQKQQEQQEQQPQEQAGEAGSDEWVDVPLGPGRVAVLCGYSLSYELGGLLQPALHRVQPPTATASAGAAAITQWAATRLPAADLEDRPALLVSALMERFEAAHPVSINGGLQLKREPGADTPPARRQREENAGGGGWGASRKAGCHDGGRGGGPGEQPARRAHCSVAAWARRRRRRGTAGGGAGRSMAPVR</sequence>
<evidence type="ECO:0000313" key="3">
    <source>
        <dbReference type="EMBL" id="KAG2437954.1"/>
    </source>
</evidence>
<dbReference type="EMBL" id="JAEHOC010000010">
    <property type="protein sequence ID" value="KAG2437954.1"/>
    <property type="molecule type" value="Genomic_DNA"/>
</dbReference>
<dbReference type="InterPro" id="IPR027443">
    <property type="entry name" value="IPNS-like_sf"/>
</dbReference>
<feature type="compositionally biased region" description="Low complexity" evidence="1">
    <location>
        <begin position="165"/>
        <end position="191"/>
    </location>
</feature>
<organism evidence="3 4">
    <name type="scientific">Chlamydomonas incerta</name>
    <dbReference type="NCBI Taxonomy" id="51695"/>
    <lineage>
        <taxon>Eukaryota</taxon>
        <taxon>Viridiplantae</taxon>
        <taxon>Chlorophyta</taxon>
        <taxon>core chlorophytes</taxon>
        <taxon>Chlorophyceae</taxon>
        <taxon>CS clade</taxon>
        <taxon>Chlamydomonadales</taxon>
        <taxon>Chlamydomonadaceae</taxon>
        <taxon>Chlamydomonas</taxon>
    </lineage>
</organism>
<feature type="region of interest" description="Disordered" evidence="1">
    <location>
        <begin position="165"/>
        <end position="197"/>
    </location>
</feature>
<reference evidence="3" key="1">
    <citation type="journal article" date="2020" name="bioRxiv">
        <title>Comparative genomics of Chlamydomonas.</title>
        <authorList>
            <person name="Craig R.J."/>
            <person name="Hasan A.R."/>
            <person name="Ness R.W."/>
            <person name="Keightley P.D."/>
        </authorList>
    </citation>
    <scope>NUCLEOTIDE SEQUENCE</scope>
    <source>
        <strain evidence="3">SAG 7.73</strain>
    </source>
</reference>
<gene>
    <name evidence="3" type="ORF">HXX76_005569</name>
</gene>
<evidence type="ECO:0000256" key="1">
    <source>
        <dbReference type="SAM" id="MobiDB-lite"/>
    </source>
</evidence>